<evidence type="ECO:0000256" key="2">
    <source>
        <dbReference type="ARBA" id="ARBA00023125"/>
    </source>
</evidence>
<dbReference type="RefSeq" id="WP_344314807.1">
    <property type="nucleotide sequence ID" value="NZ_BAAANY010000039.1"/>
</dbReference>
<reference evidence="6 7" key="1">
    <citation type="journal article" date="2019" name="Int. J. Syst. Evol. Microbiol.">
        <title>The Global Catalogue of Microorganisms (GCM) 10K type strain sequencing project: providing services to taxonomists for standard genome sequencing and annotation.</title>
        <authorList>
            <consortium name="The Broad Institute Genomics Platform"/>
            <consortium name="The Broad Institute Genome Sequencing Center for Infectious Disease"/>
            <person name="Wu L."/>
            <person name="Ma J."/>
        </authorList>
    </citation>
    <scope>NUCLEOTIDE SEQUENCE [LARGE SCALE GENOMIC DNA]</scope>
    <source>
        <strain evidence="6 7">JCM 14718</strain>
    </source>
</reference>
<dbReference type="Gene3D" id="1.10.357.10">
    <property type="entry name" value="Tetracycline Repressor, domain 2"/>
    <property type="match status" value="1"/>
</dbReference>
<dbReference type="PANTHER" id="PTHR30055">
    <property type="entry name" value="HTH-TYPE TRANSCRIPTIONAL REGULATOR RUTR"/>
    <property type="match status" value="1"/>
</dbReference>
<comment type="caution">
    <text evidence="6">The sequence shown here is derived from an EMBL/GenBank/DDBJ whole genome shotgun (WGS) entry which is preliminary data.</text>
</comment>
<evidence type="ECO:0000256" key="1">
    <source>
        <dbReference type="ARBA" id="ARBA00023015"/>
    </source>
</evidence>
<evidence type="ECO:0000259" key="5">
    <source>
        <dbReference type="PROSITE" id="PS50977"/>
    </source>
</evidence>
<dbReference type="InterPro" id="IPR036271">
    <property type="entry name" value="Tet_transcr_reg_TetR-rel_C_sf"/>
</dbReference>
<evidence type="ECO:0000313" key="6">
    <source>
        <dbReference type="EMBL" id="GAA1714987.1"/>
    </source>
</evidence>
<feature type="domain" description="HTH tetR-type" evidence="5">
    <location>
        <begin position="11"/>
        <end position="69"/>
    </location>
</feature>
<dbReference type="PANTHER" id="PTHR30055:SF234">
    <property type="entry name" value="HTH-TYPE TRANSCRIPTIONAL REGULATOR BETI"/>
    <property type="match status" value="1"/>
</dbReference>
<dbReference type="EMBL" id="BAAANY010000039">
    <property type="protein sequence ID" value="GAA1714987.1"/>
    <property type="molecule type" value="Genomic_DNA"/>
</dbReference>
<evidence type="ECO:0000256" key="4">
    <source>
        <dbReference type="PROSITE-ProRule" id="PRU00335"/>
    </source>
</evidence>
<feature type="DNA-binding region" description="H-T-H motif" evidence="4">
    <location>
        <begin position="32"/>
        <end position="51"/>
    </location>
</feature>
<keyword evidence="7" id="KW-1185">Reference proteome</keyword>
<protein>
    <submittedName>
        <fullName evidence="6">TetR/AcrR family transcriptional regulator</fullName>
    </submittedName>
</protein>
<dbReference type="InterPro" id="IPR009057">
    <property type="entry name" value="Homeodomain-like_sf"/>
</dbReference>
<evidence type="ECO:0000256" key="3">
    <source>
        <dbReference type="ARBA" id="ARBA00023163"/>
    </source>
</evidence>
<gene>
    <name evidence="6" type="ORF">GCM10009765_74850</name>
</gene>
<keyword evidence="3" id="KW-0804">Transcription</keyword>
<dbReference type="SUPFAM" id="SSF48498">
    <property type="entry name" value="Tetracyclin repressor-like, C-terminal domain"/>
    <property type="match status" value="1"/>
</dbReference>
<dbReference type="InterPro" id="IPR001647">
    <property type="entry name" value="HTH_TetR"/>
</dbReference>
<keyword evidence="1" id="KW-0805">Transcription regulation</keyword>
<dbReference type="SUPFAM" id="SSF46689">
    <property type="entry name" value="Homeodomain-like"/>
    <property type="match status" value="1"/>
</dbReference>
<dbReference type="InterPro" id="IPR049445">
    <property type="entry name" value="TetR_SbtR-like_C"/>
</dbReference>
<evidence type="ECO:0000313" key="7">
    <source>
        <dbReference type="Proteomes" id="UP001500618"/>
    </source>
</evidence>
<dbReference type="InterPro" id="IPR050109">
    <property type="entry name" value="HTH-type_TetR-like_transc_reg"/>
</dbReference>
<keyword evidence="2 4" id="KW-0238">DNA-binding</keyword>
<dbReference type="Proteomes" id="UP001500618">
    <property type="component" value="Unassembled WGS sequence"/>
</dbReference>
<sequence length="192" mass="20086">MANDMMRADAQDNRRRILAAAEKVYGSGEDASTERVAELAHVGIATVFRHFPTKAALLEAVLVTRLERLREQAQALLGAADPGAALTGFFAHLVADAAGKLAIAGALQASGGDGTDAERASYALHAAVGELLTRAQEAGAVRADLGLDEFYALLIGASRGVAAMDLDETARDRMLDVVFAGLRPVDGEPRTS</sequence>
<proteinExistence type="predicted"/>
<organism evidence="6 7">
    <name type="scientific">Fodinicola feengrottensis</name>
    <dbReference type="NCBI Taxonomy" id="435914"/>
    <lineage>
        <taxon>Bacteria</taxon>
        <taxon>Bacillati</taxon>
        <taxon>Actinomycetota</taxon>
        <taxon>Actinomycetes</taxon>
        <taxon>Mycobacteriales</taxon>
        <taxon>Fodinicola</taxon>
    </lineage>
</organism>
<dbReference type="Pfam" id="PF00440">
    <property type="entry name" value="TetR_N"/>
    <property type="match status" value="1"/>
</dbReference>
<dbReference type="PROSITE" id="PS50977">
    <property type="entry name" value="HTH_TETR_2"/>
    <property type="match status" value="1"/>
</dbReference>
<name>A0ABN2IZT8_9ACTN</name>
<dbReference type="Pfam" id="PF21597">
    <property type="entry name" value="TetR_C_43"/>
    <property type="match status" value="1"/>
</dbReference>
<accession>A0ABN2IZT8</accession>